<dbReference type="AlphaFoldDB" id="A0A7V1FSN1"/>
<accession>A0A7V1FSN1</accession>
<name>A0A7V1FSN1_9GAMM</name>
<sequence length="120" mass="13209">MKLYVRFCLVMFLSIALPITGMAQMPTMAAQSTAHEMHEIHDLQHSQHDITAMTTGDHECCDQEATTLVCKSGQECKTSSLLQVSVVKVPLFSPDQHAPGLSIDRVPSLAPDVVWHPPRS</sequence>
<protein>
    <submittedName>
        <fullName evidence="2">Uncharacterized protein</fullName>
    </submittedName>
</protein>
<evidence type="ECO:0000313" key="2">
    <source>
        <dbReference type="EMBL" id="HDZ56734.1"/>
    </source>
</evidence>
<evidence type="ECO:0000256" key="1">
    <source>
        <dbReference type="SAM" id="SignalP"/>
    </source>
</evidence>
<feature type="chain" id="PRO_5031515663" evidence="1">
    <location>
        <begin position="24"/>
        <end position="120"/>
    </location>
</feature>
<reference evidence="2" key="1">
    <citation type="journal article" date="2020" name="mSystems">
        <title>Genome- and Community-Level Interaction Insights into Carbon Utilization and Element Cycling Functions of Hydrothermarchaeota in Hydrothermal Sediment.</title>
        <authorList>
            <person name="Zhou Z."/>
            <person name="Liu Y."/>
            <person name="Xu W."/>
            <person name="Pan J."/>
            <person name="Luo Z.H."/>
            <person name="Li M."/>
        </authorList>
    </citation>
    <scope>NUCLEOTIDE SEQUENCE [LARGE SCALE GENOMIC DNA]</scope>
    <source>
        <strain evidence="2">HyVt-324</strain>
    </source>
</reference>
<keyword evidence="1" id="KW-0732">Signal</keyword>
<dbReference type="Proteomes" id="UP000885703">
    <property type="component" value="Unassembled WGS sequence"/>
</dbReference>
<dbReference type="EMBL" id="DRFO01000021">
    <property type="protein sequence ID" value="HDZ56734.1"/>
    <property type="molecule type" value="Genomic_DNA"/>
</dbReference>
<comment type="caution">
    <text evidence="2">The sequence shown here is derived from an EMBL/GenBank/DDBJ whole genome shotgun (WGS) entry which is preliminary data.</text>
</comment>
<proteinExistence type="predicted"/>
<feature type="signal peptide" evidence="1">
    <location>
        <begin position="1"/>
        <end position="23"/>
    </location>
</feature>
<organism evidence="2">
    <name type="scientific">Halopseudomonas xinjiangensis</name>
    <dbReference type="NCBI Taxonomy" id="487184"/>
    <lineage>
        <taxon>Bacteria</taxon>
        <taxon>Pseudomonadati</taxon>
        <taxon>Pseudomonadota</taxon>
        <taxon>Gammaproteobacteria</taxon>
        <taxon>Pseudomonadales</taxon>
        <taxon>Pseudomonadaceae</taxon>
        <taxon>Halopseudomonas</taxon>
    </lineage>
</organism>
<gene>
    <name evidence="2" type="ORF">ENH64_09705</name>
</gene>